<dbReference type="EMBL" id="CP031598">
    <property type="protein sequence ID" value="QEW25289.1"/>
    <property type="molecule type" value="Genomic_DNA"/>
</dbReference>
<evidence type="ECO:0000256" key="3">
    <source>
        <dbReference type="ARBA" id="ARBA00023163"/>
    </source>
</evidence>
<dbReference type="PATRIC" id="fig|540747.5.peg.2990"/>
<evidence type="ECO:0000313" key="5">
    <source>
        <dbReference type="EMBL" id="KRS15520.1"/>
    </source>
</evidence>
<keyword evidence="3" id="KW-0804">Transcription</keyword>
<evidence type="ECO:0000313" key="8">
    <source>
        <dbReference type="Proteomes" id="UP000325785"/>
    </source>
</evidence>
<keyword evidence="7" id="KW-1185">Reference proteome</keyword>
<keyword evidence="1" id="KW-0805">Transcription regulation</keyword>
<dbReference type="AlphaFoldDB" id="A0A0T5P343"/>
<dbReference type="STRING" id="540747.SAMN04488031_106177"/>
<dbReference type="RefSeq" id="WP_057820051.1">
    <property type="nucleotide sequence ID" value="NZ_CP031598.1"/>
</dbReference>
<accession>A0A0T5P343</accession>
<dbReference type="Gene3D" id="3.30.450.40">
    <property type="match status" value="1"/>
</dbReference>
<dbReference type="Gene3D" id="1.10.10.10">
    <property type="entry name" value="Winged helix-like DNA-binding domain superfamily/Winged helix DNA-binding domain"/>
    <property type="match status" value="1"/>
</dbReference>
<evidence type="ECO:0000256" key="2">
    <source>
        <dbReference type="ARBA" id="ARBA00023125"/>
    </source>
</evidence>
<dbReference type="KEGG" id="rid:RIdsm_01075"/>
<evidence type="ECO:0000256" key="1">
    <source>
        <dbReference type="ARBA" id="ARBA00023015"/>
    </source>
</evidence>
<organism evidence="5 7">
    <name type="scientific">Roseovarius indicus</name>
    <dbReference type="NCBI Taxonomy" id="540747"/>
    <lineage>
        <taxon>Bacteria</taxon>
        <taxon>Pseudomonadati</taxon>
        <taxon>Pseudomonadota</taxon>
        <taxon>Alphaproteobacteria</taxon>
        <taxon>Rhodobacterales</taxon>
        <taxon>Roseobacteraceae</taxon>
        <taxon>Roseovarius</taxon>
    </lineage>
</organism>
<dbReference type="InterPro" id="IPR014757">
    <property type="entry name" value="Tscrpt_reg_IclR_C"/>
</dbReference>
<dbReference type="InterPro" id="IPR050707">
    <property type="entry name" value="HTH_MetabolicPath_Reg"/>
</dbReference>
<reference evidence="6 8" key="2">
    <citation type="submission" date="2018-08" db="EMBL/GenBank/DDBJ databases">
        <title>Genetic Globetrotter - A new plasmid hitch-hiking vast phylogenetic and geographic distances.</title>
        <authorList>
            <person name="Vollmers J."/>
            <person name="Petersen J."/>
        </authorList>
    </citation>
    <scope>NUCLEOTIDE SEQUENCE [LARGE SCALE GENOMIC DNA]</scope>
    <source>
        <strain evidence="6 8">DSM 26383</strain>
    </source>
</reference>
<reference evidence="5 7" key="1">
    <citation type="submission" date="2015-04" db="EMBL/GenBank/DDBJ databases">
        <title>The draft genome sequence of Roseovarius indicus B108T.</title>
        <authorList>
            <person name="Li G."/>
            <person name="Lai Q."/>
            <person name="Shao Z."/>
            <person name="Yan P."/>
        </authorList>
    </citation>
    <scope>NUCLEOTIDE SEQUENCE [LARGE SCALE GENOMIC DNA]</scope>
    <source>
        <strain evidence="5 7">B108</strain>
    </source>
</reference>
<dbReference type="SUPFAM" id="SSF46785">
    <property type="entry name" value="Winged helix' DNA-binding domain"/>
    <property type="match status" value="1"/>
</dbReference>
<dbReference type="OrthoDB" id="6057486at2"/>
<dbReference type="GO" id="GO:0045892">
    <property type="term" value="P:negative regulation of DNA-templated transcription"/>
    <property type="evidence" value="ECO:0007669"/>
    <property type="project" value="TreeGrafter"/>
</dbReference>
<dbReference type="Pfam" id="PF01614">
    <property type="entry name" value="IclR_C"/>
    <property type="match status" value="1"/>
</dbReference>
<dbReference type="InterPro" id="IPR036390">
    <property type="entry name" value="WH_DNA-bd_sf"/>
</dbReference>
<evidence type="ECO:0000313" key="6">
    <source>
        <dbReference type="EMBL" id="QEW25289.1"/>
    </source>
</evidence>
<dbReference type="InterPro" id="IPR029016">
    <property type="entry name" value="GAF-like_dom_sf"/>
</dbReference>
<dbReference type="GO" id="GO:0003700">
    <property type="term" value="F:DNA-binding transcription factor activity"/>
    <property type="evidence" value="ECO:0007669"/>
    <property type="project" value="TreeGrafter"/>
</dbReference>
<protein>
    <submittedName>
        <fullName evidence="6">Acetate operon repressor</fullName>
    </submittedName>
</protein>
<proteinExistence type="predicted"/>
<name>A0A0T5P343_9RHOB</name>
<dbReference type="EMBL" id="LAXI01000021">
    <property type="protein sequence ID" value="KRS15520.1"/>
    <property type="molecule type" value="Genomic_DNA"/>
</dbReference>
<gene>
    <name evidence="6" type="primary">iclR_2</name>
    <name evidence="6" type="ORF">RIdsm_01075</name>
    <name evidence="5" type="ORF">XM52_23160</name>
</gene>
<dbReference type="PROSITE" id="PS51078">
    <property type="entry name" value="ICLR_ED"/>
    <property type="match status" value="1"/>
</dbReference>
<feature type="domain" description="IclR-ED" evidence="4">
    <location>
        <begin position="66"/>
        <end position="243"/>
    </location>
</feature>
<evidence type="ECO:0000259" key="4">
    <source>
        <dbReference type="PROSITE" id="PS51078"/>
    </source>
</evidence>
<dbReference type="Proteomes" id="UP000325785">
    <property type="component" value="Chromosome"/>
</dbReference>
<evidence type="ECO:0000313" key="7">
    <source>
        <dbReference type="Proteomes" id="UP000051401"/>
    </source>
</evidence>
<dbReference type="PANTHER" id="PTHR30136">
    <property type="entry name" value="HELIX-TURN-HELIX TRANSCRIPTIONAL REGULATOR, ICLR FAMILY"/>
    <property type="match status" value="1"/>
</dbReference>
<dbReference type="SUPFAM" id="SSF55781">
    <property type="entry name" value="GAF domain-like"/>
    <property type="match status" value="1"/>
</dbReference>
<keyword evidence="2" id="KW-0238">DNA-binding</keyword>
<dbReference type="Pfam" id="PF09339">
    <property type="entry name" value="HTH_IclR"/>
    <property type="match status" value="1"/>
</dbReference>
<sequence>MIIRQVKFAFDLLQFMADRQAPATISEIAEHFGWPRSSTVNQVETLCHLGLMHEPVHRQGYLPTSRLLDLASELVRADSRGSDLDALVQAVAAQSGETATVAAIAGNHGLFINAAESTNPIRYFAEAGQRIPLHATAAGRALLSQIPEKQLQALLKRTEYIRYSENTPMSAEAVTALIAEGRERGYYVNSDGYAKDLVGVAIPMRLDGRQLSLLVAGPIYRMSGNHAELAEMLRDCRQRIIGS</sequence>
<dbReference type="GO" id="GO:0003677">
    <property type="term" value="F:DNA binding"/>
    <property type="evidence" value="ECO:0007669"/>
    <property type="project" value="UniProtKB-KW"/>
</dbReference>
<dbReference type="InterPro" id="IPR005471">
    <property type="entry name" value="Tscrpt_reg_IclR_N"/>
</dbReference>
<dbReference type="PANTHER" id="PTHR30136:SF35">
    <property type="entry name" value="HTH-TYPE TRANSCRIPTIONAL REGULATOR RV1719"/>
    <property type="match status" value="1"/>
</dbReference>
<dbReference type="Proteomes" id="UP000051401">
    <property type="component" value="Unassembled WGS sequence"/>
</dbReference>
<dbReference type="InterPro" id="IPR036388">
    <property type="entry name" value="WH-like_DNA-bd_sf"/>
</dbReference>